<reference evidence="4" key="1">
    <citation type="journal article" date="2019" name="Int. J. Syst. Evol. Microbiol.">
        <title>The Global Catalogue of Microorganisms (GCM) 10K type strain sequencing project: providing services to taxonomists for standard genome sequencing and annotation.</title>
        <authorList>
            <consortium name="The Broad Institute Genomics Platform"/>
            <consortium name="The Broad Institute Genome Sequencing Center for Infectious Disease"/>
            <person name="Wu L."/>
            <person name="Ma J."/>
        </authorList>
    </citation>
    <scope>NUCLEOTIDE SEQUENCE [LARGE SCALE GENOMIC DNA]</scope>
    <source>
        <strain evidence="4">JCM 17986</strain>
    </source>
</reference>
<dbReference type="NCBIfam" id="TIGR03083">
    <property type="entry name" value="maleylpyruvate isomerase family mycothiol-dependent enzyme"/>
    <property type="match status" value="1"/>
</dbReference>
<dbReference type="Proteomes" id="UP001500466">
    <property type="component" value="Unassembled WGS sequence"/>
</dbReference>
<evidence type="ECO:0000259" key="2">
    <source>
        <dbReference type="Pfam" id="PF17844"/>
    </source>
</evidence>
<feature type="domain" description="Mycothiol-dependent maleylpyruvate isomerase metal-binding" evidence="1">
    <location>
        <begin position="24"/>
        <end position="158"/>
    </location>
</feature>
<dbReference type="InterPro" id="IPR041629">
    <property type="entry name" value="SCP_3"/>
</dbReference>
<protein>
    <submittedName>
        <fullName evidence="3">Maleylpyruvate isomerase family mycothiol-dependent enzyme</fullName>
    </submittedName>
</protein>
<keyword evidence="3" id="KW-0413">Isomerase</keyword>
<dbReference type="EMBL" id="BAABHS010000003">
    <property type="protein sequence ID" value="GAA4952185.1"/>
    <property type="molecule type" value="Genomic_DNA"/>
</dbReference>
<accession>A0ABP9GWL1</accession>
<evidence type="ECO:0000259" key="1">
    <source>
        <dbReference type="Pfam" id="PF11716"/>
    </source>
</evidence>
<dbReference type="GO" id="GO:0016853">
    <property type="term" value="F:isomerase activity"/>
    <property type="evidence" value="ECO:0007669"/>
    <property type="project" value="UniProtKB-KW"/>
</dbReference>
<dbReference type="Gene3D" id="3.30.1050.40">
    <property type="match status" value="1"/>
</dbReference>
<dbReference type="InterPro" id="IPR024344">
    <property type="entry name" value="MDMPI_metal-binding"/>
</dbReference>
<organism evidence="3 4">
    <name type="scientific">Yinghuangia aomiensis</name>
    <dbReference type="NCBI Taxonomy" id="676205"/>
    <lineage>
        <taxon>Bacteria</taxon>
        <taxon>Bacillati</taxon>
        <taxon>Actinomycetota</taxon>
        <taxon>Actinomycetes</taxon>
        <taxon>Kitasatosporales</taxon>
        <taxon>Streptomycetaceae</taxon>
        <taxon>Yinghuangia</taxon>
    </lineage>
</organism>
<sequence>MPPAARTPGIRPIDPARLRAALFAEWRALVEFTDAIDPALRSEPSGLEGWALADLVAHVGGGVEAVSRWLALPTPSDKPITVEQWAGGTAAAAEAIAEMAAELSEKGVTPADYVEDTVKLLAETPDTRITVTRVGPMRVADMLVTRLVEAVVHADDLERATGTAFPHDRQALAIATRVLADVLAVRAPGHSVEVRIPPFAVVQCVEGPKHTRGTPPNVVETDARTWLRLAAGRLAWVPAVDDGTVRASGERADLSPWLPLLG</sequence>
<dbReference type="SUPFAM" id="SSF109854">
    <property type="entry name" value="DinB/YfiT-like putative metalloenzymes"/>
    <property type="match status" value="1"/>
</dbReference>
<name>A0ABP9GWL1_9ACTN</name>
<evidence type="ECO:0000313" key="3">
    <source>
        <dbReference type="EMBL" id="GAA4952185.1"/>
    </source>
</evidence>
<dbReference type="RefSeq" id="WP_345674182.1">
    <property type="nucleotide sequence ID" value="NZ_BAABHS010000003.1"/>
</dbReference>
<keyword evidence="4" id="KW-1185">Reference proteome</keyword>
<dbReference type="InterPro" id="IPR017517">
    <property type="entry name" value="Maleyloyr_isom"/>
</dbReference>
<dbReference type="Pfam" id="PF11716">
    <property type="entry name" value="MDMPI_N"/>
    <property type="match status" value="1"/>
</dbReference>
<evidence type="ECO:0000313" key="4">
    <source>
        <dbReference type="Proteomes" id="UP001500466"/>
    </source>
</evidence>
<proteinExistence type="predicted"/>
<comment type="caution">
    <text evidence="3">The sequence shown here is derived from an EMBL/GenBank/DDBJ whole genome shotgun (WGS) entry which is preliminary data.</text>
</comment>
<dbReference type="Pfam" id="PF17844">
    <property type="entry name" value="SCP_3"/>
    <property type="match status" value="1"/>
</dbReference>
<dbReference type="InterPro" id="IPR034660">
    <property type="entry name" value="DinB/YfiT-like"/>
</dbReference>
<feature type="domain" description="Bacterial SCP orthologue" evidence="2">
    <location>
        <begin position="168"/>
        <end position="260"/>
    </location>
</feature>
<gene>
    <name evidence="3" type="ORF">GCM10023205_11670</name>
</gene>